<dbReference type="SUPFAM" id="SSF103473">
    <property type="entry name" value="MFS general substrate transporter"/>
    <property type="match status" value="1"/>
</dbReference>
<dbReference type="PROSITE" id="PS50850">
    <property type="entry name" value="MFS"/>
    <property type="match status" value="1"/>
</dbReference>
<feature type="transmembrane region" description="Helical" evidence="7">
    <location>
        <begin position="149"/>
        <end position="168"/>
    </location>
</feature>
<dbReference type="EMBL" id="WNXD01000002">
    <property type="protein sequence ID" value="MBB2146745.1"/>
    <property type="molecule type" value="Genomic_DNA"/>
</dbReference>
<dbReference type="InterPro" id="IPR011701">
    <property type="entry name" value="MFS"/>
</dbReference>
<feature type="transmembrane region" description="Helical" evidence="7">
    <location>
        <begin position="219"/>
        <end position="242"/>
    </location>
</feature>
<dbReference type="InterPro" id="IPR036259">
    <property type="entry name" value="MFS_trans_sf"/>
</dbReference>
<evidence type="ECO:0000256" key="7">
    <source>
        <dbReference type="SAM" id="Phobius"/>
    </source>
</evidence>
<feature type="transmembrane region" description="Helical" evidence="7">
    <location>
        <begin position="21"/>
        <end position="43"/>
    </location>
</feature>
<feature type="transmembrane region" description="Helical" evidence="7">
    <location>
        <begin position="55"/>
        <end position="73"/>
    </location>
</feature>
<evidence type="ECO:0000256" key="1">
    <source>
        <dbReference type="ARBA" id="ARBA00004651"/>
    </source>
</evidence>
<dbReference type="InterPro" id="IPR020846">
    <property type="entry name" value="MFS_dom"/>
</dbReference>
<keyword evidence="10" id="KW-1185">Reference proteome</keyword>
<keyword evidence="4 7" id="KW-0812">Transmembrane</keyword>
<dbReference type="Proteomes" id="UP000601055">
    <property type="component" value="Unassembled WGS sequence"/>
</dbReference>
<feature type="transmembrane region" description="Helical" evidence="7">
    <location>
        <begin position="286"/>
        <end position="304"/>
    </location>
</feature>
<dbReference type="Pfam" id="PF07690">
    <property type="entry name" value="MFS_1"/>
    <property type="match status" value="1"/>
</dbReference>
<proteinExistence type="predicted"/>
<sequence length="404" mass="44734">MFRQIINAYKTSFSGLSRETWLLSSVILLNRCGYMAVPFMGLYVTQSLHRPESDAGIIISLFGVGAILGATAGGKLTDMFGFRPVQIFSSLIGGALFLVFSQVSHFSTLCVLAVLISFFYDAFRPANFTAIAAYAAPGKETRSYSLNRLATNIGFSFGITMGGIIASFNYKLLFIVDGVVSIAVGIAIFLLLPAVKGFRKAVKEKLIGITVRKPWEDALFVKFILLTTIFATCFFLMFRVVPVFFKQEWHINEATIGLILGVNGAIIALLEMVMISKLENKRSPQFYIITGVLITGLSFAVLMIPKFLPIVVALLSIVCFTFGEMFSMPFINTFVIKRSNEFNRGMYAAGYMISWSIAQVVAPIAGFYLAEKFGYNVLFICMTVMLMLCAYGYSALNYKEEIPR</sequence>
<comment type="subcellular location">
    <subcellularLocation>
        <location evidence="1">Cell membrane</location>
        <topology evidence="1">Multi-pass membrane protein</topology>
    </subcellularLocation>
</comment>
<accession>A0A923IV72</accession>
<protein>
    <submittedName>
        <fullName evidence="9">MFS transporter</fullName>
    </submittedName>
</protein>
<dbReference type="PANTHER" id="PTHR23517">
    <property type="entry name" value="RESISTANCE PROTEIN MDTM, PUTATIVE-RELATED-RELATED"/>
    <property type="match status" value="1"/>
</dbReference>
<feature type="transmembrane region" description="Helical" evidence="7">
    <location>
        <begin position="375"/>
        <end position="396"/>
    </location>
</feature>
<evidence type="ECO:0000256" key="2">
    <source>
        <dbReference type="ARBA" id="ARBA00022448"/>
    </source>
</evidence>
<feature type="transmembrane region" description="Helical" evidence="7">
    <location>
        <begin position="310"/>
        <end position="336"/>
    </location>
</feature>
<keyword evidence="3" id="KW-1003">Cell membrane</keyword>
<dbReference type="GO" id="GO:0005886">
    <property type="term" value="C:plasma membrane"/>
    <property type="evidence" value="ECO:0007669"/>
    <property type="project" value="UniProtKB-SubCell"/>
</dbReference>
<dbReference type="Gene3D" id="1.20.1250.20">
    <property type="entry name" value="MFS general substrate transporter like domains"/>
    <property type="match status" value="1"/>
</dbReference>
<dbReference type="InterPro" id="IPR050171">
    <property type="entry name" value="MFS_Transporters"/>
</dbReference>
<feature type="transmembrane region" description="Helical" evidence="7">
    <location>
        <begin position="80"/>
        <end position="100"/>
    </location>
</feature>
<organism evidence="9 10">
    <name type="scientific">Pedobacter planticolens</name>
    <dbReference type="NCBI Taxonomy" id="2679964"/>
    <lineage>
        <taxon>Bacteria</taxon>
        <taxon>Pseudomonadati</taxon>
        <taxon>Bacteroidota</taxon>
        <taxon>Sphingobacteriia</taxon>
        <taxon>Sphingobacteriales</taxon>
        <taxon>Sphingobacteriaceae</taxon>
        <taxon>Pedobacter</taxon>
    </lineage>
</organism>
<evidence type="ECO:0000256" key="6">
    <source>
        <dbReference type="ARBA" id="ARBA00023136"/>
    </source>
</evidence>
<evidence type="ECO:0000256" key="3">
    <source>
        <dbReference type="ARBA" id="ARBA00022475"/>
    </source>
</evidence>
<name>A0A923IV72_9SPHI</name>
<evidence type="ECO:0000256" key="4">
    <source>
        <dbReference type="ARBA" id="ARBA00022692"/>
    </source>
</evidence>
<evidence type="ECO:0000313" key="9">
    <source>
        <dbReference type="EMBL" id="MBB2146745.1"/>
    </source>
</evidence>
<feature type="domain" description="Major facilitator superfamily (MFS) profile" evidence="8">
    <location>
        <begin position="1"/>
        <end position="401"/>
    </location>
</feature>
<dbReference type="PANTHER" id="PTHR23517:SF3">
    <property type="entry name" value="INTEGRAL MEMBRANE TRANSPORT PROTEIN"/>
    <property type="match status" value="1"/>
</dbReference>
<dbReference type="GO" id="GO:0022857">
    <property type="term" value="F:transmembrane transporter activity"/>
    <property type="evidence" value="ECO:0007669"/>
    <property type="project" value="InterPro"/>
</dbReference>
<keyword evidence="6 7" id="KW-0472">Membrane</keyword>
<feature type="transmembrane region" description="Helical" evidence="7">
    <location>
        <begin position="254"/>
        <end position="274"/>
    </location>
</feature>
<comment type="caution">
    <text evidence="9">The sequence shown here is derived from an EMBL/GenBank/DDBJ whole genome shotgun (WGS) entry which is preliminary data.</text>
</comment>
<evidence type="ECO:0000259" key="8">
    <source>
        <dbReference type="PROSITE" id="PS50850"/>
    </source>
</evidence>
<keyword evidence="5 7" id="KW-1133">Transmembrane helix</keyword>
<dbReference type="RefSeq" id="WP_182923383.1">
    <property type="nucleotide sequence ID" value="NZ_WNXD01000002.1"/>
</dbReference>
<feature type="transmembrane region" description="Helical" evidence="7">
    <location>
        <begin position="106"/>
        <end position="123"/>
    </location>
</feature>
<dbReference type="AlphaFoldDB" id="A0A923IV72"/>
<evidence type="ECO:0000313" key="10">
    <source>
        <dbReference type="Proteomes" id="UP000601055"/>
    </source>
</evidence>
<feature type="transmembrane region" description="Helical" evidence="7">
    <location>
        <begin position="174"/>
        <end position="198"/>
    </location>
</feature>
<reference evidence="9" key="1">
    <citation type="submission" date="2019-11" db="EMBL/GenBank/DDBJ databases">
        <title>Description of Pedobacter sp. LMG 31464T.</title>
        <authorList>
            <person name="Carlier A."/>
            <person name="Qi S."/>
            <person name="Vandamme P."/>
        </authorList>
    </citation>
    <scope>NUCLEOTIDE SEQUENCE</scope>
    <source>
        <strain evidence="9">LMG 31464</strain>
    </source>
</reference>
<gene>
    <name evidence="9" type="ORF">GM921_14675</name>
</gene>
<keyword evidence="2" id="KW-0813">Transport</keyword>
<feature type="transmembrane region" description="Helical" evidence="7">
    <location>
        <begin position="348"/>
        <end position="369"/>
    </location>
</feature>
<evidence type="ECO:0000256" key="5">
    <source>
        <dbReference type="ARBA" id="ARBA00022989"/>
    </source>
</evidence>